<organism evidence="2 3">
    <name type="scientific">Rhipicephalus microplus</name>
    <name type="common">Cattle tick</name>
    <name type="synonym">Boophilus microplus</name>
    <dbReference type="NCBI Taxonomy" id="6941"/>
    <lineage>
        <taxon>Eukaryota</taxon>
        <taxon>Metazoa</taxon>
        <taxon>Ecdysozoa</taxon>
        <taxon>Arthropoda</taxon>
        <taxon>Chelicerata</taxon>
        <taxon>Arachnida</taxon>
        <taxon>Acari</taxon>
        <taxon>Parasitiformes</taxon>
        <taxon>Ixodida</taxon>
        <taxon>Ixodoidea</taxon>
        <taxon>Ixodidae</taxon>
        <taxon>Rhipicephalinae</taxon>
        <taxon>Rhipicephalus</taxon>
        <taxon>Boophilus</taxon>
    </lineage>
</organism>
<evidence type="ECO:0000313" key="3">
    <source>
        <dbReference type="Proteomes" id="UP000821866"/>
    </source>
</evidence>
<name>A0A9J6DRK8_RHIMP</name>
<sequence length="191" mass="20838">MRASDGRGAREGGAKMRKMLGRMGSSDAPARGRARRASAARRLPLPVLPPPSRRGVPLRPCLLEPSCDVSLLAHFDECATLRSSVRAASPTLGEWPRRFAQGKKERNAPRFCWPNMCAVVACLLARAAGIACVPMAGEERRRRRGAVSGHRVLLAAFLSSHSRQRLSSLAVSHPAAEMSLRRVREKEGIKK</sequence>
<reference evidence="2" key="2">
    <citation type="submission" date="2021-09" db="EMBL/GenBank/DDBJ databases">
        <authorList>
            <person name="Jia N."/>
            <person name="Wang J."/>
            <person name="Shi W."/>
            <person name="Du L."/>
            <person name="Sun Y."/>
            <person name="Zhan W."/>
            <person name="Jiang J."/>
            <person name="Wang Q."/>
            <person name="Zhang B."/>
            <person name="Ji P."/>
            <person name="Sakyi L.B."/>
            <person name="Cui X."/>
            <person name="Yuan T."/>
            <person name="Jiang B."/>
            <person name="Yang W."/>
            <person name="Lam T.T.-Y."/>
            <person name="Chang Q."/>
            <person name="Ding S."/>
            <person name="Wang X."/>
            <person name="Zhu J."/>
            <person name="Ruan X."/>
            <person name="Zhao L."/>
            <person name="Wei J."/>
            <person name="Que T."/>
            <person name="Du C."/>
            <person name="Cheng J."/>
            <person name="Dai P."/>
            <person name="Han X."/>
            <person name="Huang E."/>
            <person name="Gao Y."/>
            <person name="Liu J."/>
            <person name="Shao H."/>
            <person name="Ye R."/>
            <person name="Li L."/>
            <person name="Wei W."/>
            <person name="Wang X."/>
            <person name="Wang C."/>
            <person name="Huo Q."/>
            <person name="Li W."/>
            <person name="Guo W."/>
            <person name="Chen H."/>
            <person name="Chen S."/>
            <person name="Zhou L."/>
            <person name="Zhou L."/>
            <person name="Ni X."/>
            <person name="Tian J."/>
            <person name="Zhou Y."/>
            <person name="Sheng Y."/>
            <person name="Liu T."/>
            <person name="Pan Y."/>
            <person name="Xia L."/>
            <person name="Li J."/>
            <person name="Zhao F."/>
            <person name="Cao W."/>
        </authorList>
    </citation>
    <scope>NUCLEOTIDE SEQUENCE</scope>
    <source>
        <strain evidence="2">Rmic-2018</strain>
        <tissue evidence="2">Larvae</tissue>
    </source>
</reference>
<evidence type="ECO:0000313" key="2">
    <source>
        <dbReference type="EMBL" id="KAH8024498.1"/>
    </source>
</evidence>
<dbReference type="Proteomes" id="UP000821866">
    <property type="component" value="Chromosome 6"/>
</dbReference>
<reference evidence="2" key="1">
    <citation type="journal article" date="2020" name="Cell">
        <title>Large-Scale Comparative Analyses of Tick Genomes Elucidate Their Genetic Diversity and Vector Capacities.</title>
        <authorList>
            <consortium name="Tick Genome and Microbiome Consortium (TIGMIC)"/>
            <person name="Jia N."/>
            <person name="Wang J."/>
            <person name="Shi W."/>
            <person name="Du L."/>
            <person name="Sun Y."/>
            <person name="Zhan W."/>
            <person name="Jiang J.F."/>
            <person name="Wang Q."/>
            <person name="Zhang B."/>
            <person name="Ji P."/>
            <person name="Bell-Sakyi L."/>
            <person name="Cui X.M."/>
            <person name="Yuan T.T."/>
            <person name="Jiang B.G."/>
            <person name="Yang W.F."/>
            <person name="Lam T.T."/>
            <person name="Chang Q.C."/>
            <person name="Ding S.J."/>
            <person name="Wang X.J."/>
            <person name="Zhu J.G."/>
            <person name="Ruan X.D."/>
            <person name="Zhao L."/>
            <person name="Wei J.T."/>
            <person name="Ye R.Z."/>
            <person name="Que T.C."/>
            <person name="Du C.H."/>
            <person name="Zhou Y.H."/>
            <person name="Cheng J.X."/>
            <person name="Dai P.F."/>
            <person name="Guo W.B."/>
            <person name="Han X.H."/>
            <person name="Huang E.J."/>
            <person name="Li L.F."/>
            <person name="Wei W."/>
            <person name="Gao Y.C."/>
            <person name="Liu J.Z."/>
            <person name="Shao H.Z."/>
            <person name="Wang X."/>
            <person name="Wang C.C."/>
            <person name="Yang T.C."/>
            <person name="Huo Q.B."/>
            <person name="Li W."/>
            <person name="Chen H.Y."/>
            <person name="Chen S.E."/>
            <person name="Zhou L.G."/>
            <person name="Ni X.B."/>
            <person name="Tian J.H."/>
            <person name="Sheng Y."/>
            <person name="Liu T."/>
            <person name="Pan Y.S."/>
            <person name="Xia L.Y."/>
            <person name="Li J."/>
            <person name="Zhao F."/>
            <person name="Cao W.C."/>
        </authorList>
    </citation>
    <scope>NUCLEOTIDE SEQUENCE</scope>
    <source>
        <strain evidence="2">Rmic-2018</strain>
    </source>
</reference>
<gene>
    <name evidence="2" type="ORF">HPB51_025125</name>
</gene>
<dbReference type="AlphaFoldDB" id="A0A9J6DRK8"/>
<keyword evidence="3" id="KW-1185">Reference proteome</keyword>
<dbReference type="EMBL" id="JABSTU010000008">
    <property type="protein sequence ID" value="KAH8024498.1"/>
    <property type="molecule type" value="Genomic_DNA"/>
</dbReference>
<proteinExistence type="predicted"/>
<feature type="compositionally biased region" description="Basic and acidic residues" evidence="1">
    <location>
        <begin position="1"/>
        <end position="14"/>
    </location>
</feature>
<feature type="region of interest" description="Disordered" evidence="1">
    <location>
        <begin position="1"/>
        <end position="48"/>
    </location>
</feature>
<comment type="caution">
    <text evidence="2">The sequence shown here is derived from an EMBL/GenBank/DDBJ whole genome shotgun (WGS) entry which is preliminary data.</text>
</comment>
<protein>
    <submittedName>
        <fullName evidence="2">Uncharacterized protein</fullName>
    </submittedName>
</protein>
<evidence type="ECO:0000256" key="1">
    <source>
        <dbReference type="SAM" id="MobiDB-lite"/>
    </source>
</evidence>
<accession>A0A9J6DRK8</accession>